<feature type="domain" description="YknX-like C-terminal permuted SH3-like" evidence="1">
    <location>
        <begin position="8"/>
        <end position="71"/>
    </location>
</feature>
<proteinExistence type="predicted"/>
<dbReference type="GO" id="GO:1990281">
    <property type="term" value="C:efflux pump complex"/>
    <property type="evidence" value="ECO:0007669"/>
    <property type="project" value="TreeGrafter"/>
</dbReference>
<reference evidence="2" key="1">
    <citation type="journal article" date="2023" name="Int. J. Syst. Evol. Microbiol.">
        <title>Collibacillus ludicampi gen. nov., sp. nov., a new soil bacterium of the family Alicyclobacillaceae.</title>
        <authorList>
            <person name="Jojima T."/>
            <person name="Ioku Y."/>
            <person name="Fukuta Y."/>
            <person name="Shirasaka N."/>
            <person name="Matsumura Y."/>
            <person name="Mori M."/>
        </authorList>
    </citation>
    <scope>NUCLEOTIDE SEQUENCE</scope>
    <source>
        <strain evidence="2">TP075</strain>
    </source>
</reference>
<dbReference type="InterPro" id="IPR058637">
    <property type="entry name" value="YknX-like_C"/>
</dbReference>
<protein>
    <recommendedName>
        <fullName evidence="1">YknX-like C-terminal permuted SH3-like domain-containing protein</fullName>
    </recommendedName>
</protein>
<dbReference type="PANTHER" id="PTHR30469">
    <property type="entry name" value="MULTIDRUG RESISTANCE PROTEIN MDTA"/>
    <property type="match status" value="1"/>
</dbReference>
<dbReference type="EMBL" id="BOQE01000001">
    <property type="protein sequence ID" value="GIM45550.1"/>
    <property type="molecule type" value="Genomic_DNA"/>
</dbReference>
<dbReference type="AlphaFoldDB" id="A0AAV4LCK4"/>
<name>A0AAV4LCK4_9BACL</name>
<accession>A0AAV4LCK4</accession>
<evidence type="ECO:0000313" key="2">
    <source>
        <dbReference type="EMBL" id="GIM45550.1"/>
    </source>
</evidence>
<sequence>MKQGIVISTAVVQDNGKSYVYVVDHNQDRCKEVTIAQQEGSQTLVTSGLIDGDSVITSQLPLLKDNAQITVQQKS</sequence>
<keyword evidence="3" id="KW-1185">Reference proteome</keyword>
<evidence type="ECO:0000313" key="3">
    <source>
        <dbReference type="Proteomes" id="UP001057291"/>
    </source>
</evidence>
<dbReference type="Gene3D" id="2.40.420.20">
    <property type="match status" value="1"/>
</dbReference>
<dbReference type="Proteomes" id="UP001057291">
    <property type="component" value="Unassembled WGS sequence"/>
</dbReference>
<evidence type="ECO:0000259" key="1">
    <source>
        <dbReference type="Pfam" id="PF25989"/>
    </source>
</evidence>
<dbReference type="RefSeq" id="WP_282198741.1">
    <property type="nucleotide sequence ID" value="NZ_BOQE01000001.1"/>
</dbReference>
<comment type="caution">
    <text evidence="2">The sequence shown here is derived from an EMBL/GenBank/DDBJ whole genome shotgun (WGS) entry which is preliminary data.</text>
</comment>
<dbReference type="GO" id="GO:0015562">
    <property type="term" value="F:efflux transmembrane transporter activity"/>
    <property type="evidence" value="ECO:0007669"/>
    <property type="project" value="TreeGrafter"/>
</dbReference>
<organism evidence="2 3">
    <name type="scientific">Collibacillus ludicampi</name>
    <dbReference type="NCBI Taxonomy" id="2771369"/>
    <lineage>
        <taxon>Bacteria</taxon>
        <taxon>Bacillati</taxon>
        <taxon>Bacillota</taxon>
        <taxon>Bacilli</taxon>
        <taxon>Bacillales</taxon>
        <taxon>Alicyclobacillaceae</taxon>
        <taxon>Collibacillus</taxon>
    </lineage>
</organism>
<gene>
    <name evidence="2" type="ORF">DNHGIG_10990</name>
</gene>
<dbReference type="PANTHER" id="PTHR30469:SF15">
    <property type="entry name" value="HLYD FAMILY OF SECRETION PROTEINS"/>
    <property type="match status" value="1"/>
</dbReference>
<dbReference type="Pfam" id="PF25989">
    <property type="entry name" value="YknX_C"/>
    <property type="match status" value="1"/>
</dbReference>